<sequence>MTRCPYCGKILHPQERYCWHCELDVSNIRDEEEKPKVNLKARKTLLDDFKDVVKWVKNKLKALRK</sequence>
<comment type="caution">
    <text evidence="1">The sequence shown here is derived from an EMBL/GenBank/DDBJ whole genome shotgun (WGS) entry which is preliminary data.</text>
</comment>
<dbReference type="AlphaFoldDB" id="A0A0G0TVJ7"/>
<organism evidence="1 2">
    <name type="scientific">Candidatus Nomurabacteria bacterium GW2011_GWA2_40_9</name>
    <dbReference type="NCBI Taxonomy" id="1618734"/>
    <lineage>
        <taxon>Bacteria</taxon>
        <taxon>Candidatus Nomuraibacteriota</taxon>
    </lineage>
</organism>
<dbReference type="EMBL" id="LBZW01000024">
    <property type="protein sequence ID" value="KKR78821.1"/>
    <property type="molecule type" value="Genomic_DNA"/>
</dbReference>
<protein>
    <submittedName>
        <fullName evidence="1">Uncharacterized protein</fullName>
    </submittedName>
</protein>
<evidence type="ECO:0000313" key="2">
    <source>
        <dbReference type="Proteomes" id="UP000034749"/>
    </source>
</evidence>
<evidence type="ECO:0000313" key="1">
    <source>
        <dbReference type="EMBL" id="KKR78821.1"/>
    </source>
</evidence>
<reference evidence="1 2" key="1">
    <citation type="journal article" date="2015" name="Nature">
        <title>rRNA introns, odd ribosomes, and small enigmatic genomes across a large radiation of phyla.</title>
        <authorList>
            <person name="Brown C.T."/>
            <person name="Hug L.A."/>
            <person name="Thomas B.C."/>
            <person name="Sharon I."/>
            <person name="Castelle C.J."/>
            <person name="Singh A."/>
            <person name="Wilkins M.J."/>
            <person name="Williams K.H."/>
            <person name="Banfield J.F."/>
        </authorList>
    </citation>
    <scope>NUCLEOTIDE SEQUENCE [LARGE SCALE GENOMIC DNA]</scope>
</reference>
<gene>
    <name evidence="1" type="ORF">UU24_C0024G0002</name>
</gene>
<name>A0A0G0TVJ7_9BACT</name>
<dbReference type="Proteomes" id="UP000034749">
    <property type="component" value="Unassembled WGS sequence"/>
</dbReference>
<proteinExistence type="predicted"/>
<accession>A0A0G0TVJ7</accession>